<sequence>MLQQGDQVVVGFLYGVLYRTPAQRNPQGQGVDKHPQYLIRPRAALQPAEQHRAKHHILAAAGLRQHLRPRDVEQHTGADPETARLGADGGCQLRGERERRFCDQTVVCLYVEYPKRGRGFVNLRQLAAEIGFVFGHWHA</sequence>
<keyword evidence="2" id="KW-1185">Reference proteome</keyword>
<dbReference type="EMBL" id="NJCX01000055">
    <property type="protein sequence ID" value="PHM68020.1"/>
    <property type="molecule type" value="Genomic_DNA"/>
</dbReference>
<name>A0A2D0KX59_9GAMM</name>
<accession>A0A2D0KX59</accession>
<dbReference type="Proteomes" id="UP000221101">
    <property type="component" value="Unassembled WGS sequence"/>
</dbReference>
<proteinExistence type="predicted"/>
<dbReference type="AlphaFoldDB" id="A0A2D0KX59"/>
<organism evidence="1 2">
    <name type="scientific">Xenorhabdus kozodoii</name>
    <dbReference type="NCBI Taxonomy" id="351676"/>
    <lineage>
        <taxon>Bacteria</taxon>
        <taxon>Pseudomonadati</taxon>
        <taxon>Pseudomonadota</taxon>
        <taxon>Gammaproteobacteria</taxon>
        <taxon>Enterobacterales</taxon>
        <taxon>Morganellaceae</taxon>
        <taxon>Xenorhabdus</taxon>
    </lineage>
</organism>
<evidence type="ECO:0000313" key="1">
    <source>
        <dbReference type="EMBL" id="PHM68020.1"/>
    </source>
</evidence>
<comment type="caution">
    <text evidence="1">The sequence shown here is derived from an EMBL/GenBank/DDBJ whole genome shotgun (WGS) entry which is preliminary data.</text>
</comment>
<gene>
    <name evidence="1" type="ORF">Xkoz_03776</name>
</gene>
<evidence type="ECO:0000313" key="2">
    <source>
        <dbReference type="Proteomes" id="UP000221101"/>
    </source>
</evidence>
<reference evidence="1 2" key="1">
    <citation type="journal article" date="2017" name="Nat. Microbiol.">
        <title>Natural product diversity associated with the nematode symbionts Photorhabdus and Xenorhabdus.</title>
        <authorList>
            <person name="Tobias N.J."/>
            <person name="Wolff H."/>
            <person name="Djahanschiri B."/>
            <person name="Grundmann F."/>
            <person name="Kronenwerth M."/>
            <person name="Shi Y.M."/>
            <person name="Simonyi S."/>
            <person name="Grun P."/>
            <person name="Shapiro-Ilan D."/>
            <person name="Pidot S.J."/>
            <person name="Stinear T.P."/>
            <person name="Ebersberger I."/>
            <person name="Bode H.B."/>
        </authorList>
    </citation>
    <scope>NUCLEOTIDE SEQUENCE [LARGE SCALE GENOMIC DNA]</scope>
    <source>
        <strain evidence="1 2">DSM 17907</strain>
    </source>
</reference>
<protein>
    <submittedName>
        <fullName evidence="1">Uncharacterized protein</fullName>
    </submittedName>
</protein>